<keyword evidence="2" id="KW-1185">Reference proteome</keyword>
<dbReference type="RefSeq" id="WP_311703362.1">
    <property type="nucleotide sequence ID" value="NZ_JAVREL010000002.1"/>
</dbReference>
<evidence type="ECO:0000313" key="2">
    <source>
        <dbReference type="Proteomes" id="UP001183246"/>
    </source>
</evidence>
<dbReference type="EMBL" id="JAVREL010000002">
    <property type="protein sequence ID" value="MDT0342242.1"/>
    <property type="molecule type" value="Genomic_DNA"/>
</dbReference>
<comment type="caution">
    <text evidence="1">The sequence shown here is derived from an EMBL/GenBank/DDBJ whole genome shotgun (WGS) entry which is preliminary data.</text>
</comment>
<protein>
    <submittedName>
        <fullName evidence="1">Uncharacterized protein</fullName>
    </submittedName>
</protein>
<dbReference type="Proteomes" id="UP001183246">
    <property type="component" value="Unassembled WGS sequence"/>
</dbReference>
<organism evidence="1 2">
    <name type="scientific">Streptomyces litchfieldiae</name>
    <dbReference type="NCBI Taxonomy" id="3075543"/>
    <lineage>
        <taxon>Bacteria</taxon>
        <taxon>Bacillati</taxon>
        <taxon>Actinomycetota</taxon>
        <taxon>Actinomycetes</taxon>
        <taxon>Kitasatosporales</taxon>
        <taxon>Streptomycetaceae</taxon>
        <taxon>Streptomyces</taxon>
    </lineage>
</organism>
<sequence>MSVRLNVALRGIAFSGVSGWPLPQRAPDGNQWVTGRCWLYCRRENVSVLWIGPVRTPSVEGELYACGQCIAELVCMAREEQRRKDLPAHRVCEHRELEKREGKTFCRGCARQIYL</sequence>
<proteinExistence type="predicted"/>
<gene>
    <name evidence="1" type="ORF">RM590_06305</name>
</gene>
<evidence type="ECO:0000313" key="1">
    <source>
        <dbReference type="EMBL" id="MDT0342242.1"/>
    </source>
</evidence>
<name>A0ABU2MKW7_9ACTN</name>
<reference evidence="2" key="1">
    <citation type="submission" date="2023-07" db="EMBL/GenBank/DDBJ databases">
        <title>30 novel species of actinomycetes from the DSMZ collection.</title>
        <authorList>
            <person name="Nouioui I."/>
        </authorList>
    </citation>
    <scope>NUCLEOTIDE SEQUENCE [LARGE SCALE GENOMIC DNA]</scope>
    <source>
        <strain evidence="2">DSM 44938</strain>
    </source>
</reference>
<accession>A0ABU2MKW7</accession>